<dbReference type="KEGG" id="marb:CJ263_05135"/>
<dbReference type="PANTHER" id="PTHR13932">
    <property type="entry name" value="COPROPORPHYRINIGEN III OXIDASE"/>
    <property type="match status" value="1"/>
</dbReference>
<keyword evidence="2" id="KW-0949">S-adenosyl-L-methionine</keyword>
<sequence length="381" mass="43883">MGAEGAGIYIHIPFCKQACHYCDFHFSTSMEKKETMVRALIKELELRKSEFKDDNVETIYFGGGTPSVLEHKEIERIINTVYENYNVSDNPEITLEANPDDLTEEKILELSQGPINRLSIGIQSFFEEDLKLMNRAHNVEQAEKCLRLASRHFDNISIDLIYGMPNMSVARWKKNIEKALSFNVPHISSYALTVEPKTALARFVEKELIVPATDEETQEHFHVLYQMLLEAGYDCYEISNFGKPGYFSKNNSAYWQQKKYMGIGPSAHSFDGRRRGWNINNNPKYIKAIENGELPMEIEVLTTRDKYNEYIMTGLRTVWGVSLNRIQREYGGKYEEYLLLQSEKFRDQELLNLDGDILTTTQKGKFLADGIAADLFMINLS</sequence>
<accession>A0A223VB31</accession>
<dbReference type="PROSITE" id="PS51918">
    <property type="entry name" value="RADICAL_SAM"/>
    <property type="match status" value="1"/>
</dbReference>
<evidence type="ECO:0000313" key="5">
    <source>
        <dbReference type="Proteomes" id="UP000215244"/>
    </source>
</evidence>
<dbReference type="SFLD" id="SFLDF00562">
    <property type="entry name" value="HemN-like__clustered_with_heat"/>
    <property type="match status" value="1"/>
</dbReference>
<dbReference type="InterPro" id="IPR034505">
    <property type="entry name" value="Coproporphyrinogen-III_oxidase"/>
</dbReference>
<dbReference type="GO" id="GO:0005737">
    <property type="term" value="C:cytoplasm"/>
    <property type="evidence" value="ECO:0007669"/>
    <property type="project" value="UniProtKB-SubCell"/>
</dbReference>
<comment type="subcellular location">
    <subcellularLocation>
        <location evidence="2">Cytoplasm</location>
    </subcellularLocation>
</comment>
<keyword evidence="2" id="KW-0408">Iron</keyword>
<comment type="function">
    <text evidence="2">Probably acts as a heme chaperone, transferring heme to an unknown acceptor. Binds one molecule of heme per monomer, possibly covalently. Binds 1 [4Fe-4S] cluster. The cluster is coordinated with 3 cysteines and an exchangeable S-adenosyl-L-methionine.</text>
</comment>
<dbReference type="InterPro" id="IPR023404">
    <property type="entry name" value="rSAM_horseshoe"/>
</dbReference>
<dbReference type="SFLD" id="SFLDF00288">
    <property type="entry name" value="HemN-like__clustered_with_nucl"/>
    <property type="match status" value="1"/>
</dbReference>
<dbReference type="InterPro" id="IPR058240">
    <property type="entry name" value="rSAM_sf"/>
</dbReference>
<dbReference type="Pfam" id="PF06969">
    <property type="entry name" value="HemN_C"/>
    <property type="match status" value="1"/>
</dbReference>
<keyword evidence="2" id="KW-0004">4Fe-4S</keyword>
<dbReference type="GO" id="GO:0004109">
    <property type="term" value="F:coproporphyrinogen oxidase activity"/>
    <property type="evidence" value="ECO:0007669"/>
    <property type="project" value="InterPro"/>
</dbReference>
<dbReference type="RefSeq" id="WP_094999122.1">
    <property type="nucleotide sequence ID" value="NZ_BMJL01000001.1"/>
</dbReference>
<dbReference type="NCBIfam" id="TIGR00539">
    <property type="entry name" value="hemN_rel"/>
    <property type="match status" value="1"/>
</dbReference>
<reference evidence="4 5" key="1">
    <citation type="submission" date="2017-08" db="EMBL/GenBank/DDBJ databases">
        <title>The complete genome sequence of Maribacter sp. B1, isolated from deep-sea sediment.</title>
        <authorList>
            <person name="Wu Y.-H."/>
            <person name="Cheng H."/>
            <person name="Xu X.-W."/>
        </authorList>
    </citation>
    <scope>NUCLEOTIDE SEQUENCE [LARGE SCALE GENOMIC DNA]</scope>
    <source>
        <strain evidence="4 5">B1</strain>
    </source>
</reference>
<dbReference type="InterPro" id="IPR004559">
    <property type="entry name" value="HemW-like"/>
</dbReference>
<dbReference type="SFLD" id="SFLDG01065">
    <property type="entry name" value="anaerobic_coproporphyrinogen-I"/>
    <property type="match status" value="1"/>
</dbReference>
<keyword evidence="2" id="KW-0349">Heme</keyword>
<dbReference type="OrthoDB" id="9808022at2"/>
<keyword evidence="2" id="KW-0479">Metal-binding</keyword>
<dbReference type="SUPFAM" id="SSF102114">
    <property type="entry name" value="Radical SAM enzymes"/>
    <property type="match status" value="1"/>
</dbReference>
<evidence type="ECO:0000256" key="1">
    <source>
        <dbReference type="ARBA" id="ARBA00006100"/>
    </source>
</evidence>
<dbReference type="GO" id="GO:0046872">
    <property type="term" value="F:metal ion binding"/>
    <property type="evidence" value="ECO:0007669"/>
    <property type="project" value="UniProtKB-UniRule"/>
</dbReference>
<feature type="domain" description="Radical SAM core" evidence="3">
    <location>
        <begin position="1"/>
        <end position="234"/>
    </location>
</feature>
<keyword evidence="2" id="KW-0143">Chaperone</keyword>
<dbReference type="Pfam" id="PF04055">
    <property type="entry name" value="Radical_SAM"/>
    <property type="match status" value="1"/>
</dbReference>
<keyword evidence="2" id="KW-0963">Cytoplasm</keyword>
<dbReference type="InterPro" id="IPR010723">
    <property type="entry name" value="HemN_C"/>
</dbReference>
<dbReference type="GO" id="GO:0051539">
    <property type="term" value="F:4 iron, 4 sulfur cluster binding"/>
    <property type="evidence" value="ECO:0007669"/>
    <property type="project" value="UniProtKB-UniRule"/>
</dbReference>
<keyword evidence="5" id="KW-1185">Reference proteome</keyword>
<name>A0A223VB31_9FLAO</name>
<proteinExistence type="inferred from homology"/>
<dbReference type="AlphaFoldDB" id="A0A223VB31"/>
<dbReference type="CDD" id="cd01335">
    <property type="entry name" value="Radical_SAM"/>
    <property type="match status" value="1"/>
</dbReference>
<dbReference type="SFLD" id="SFLDS00029">
    <property type="entry name" value="Radical_SAM"/>
    <property type="match status" value="1"/>
</dbReference>
<dbReference type="InterPro" id="IPR007197">
    <property type="entry name" value="rSAM"/>
</dbReference>
<dbReference type="InterPro" id="IPR006638">
    <property type="entry name" value="Elp3/MiaA/NifB-like_rSAM"/>
</dbReference>
<evidence type="ECO:0000259" key="3">
    <source>
        <dbReference type="PROSITE" id="PS51918"/>
    </source>
</evidence>
<dbReference type="PANTHER" id="PTHR13932:SF5">
    <property type="entry name" value="RADICAL S-ADENOSYL METHIONINE DOMAIN-CONTAINING PROTEIN 1, MITOCHONDRIAL"/>
    <property type="match status" value="1"/>
</dbReference>
<evidence type="ECO:0000256" key="2">
    <source>
        <dbReference type="RuleBase" id="RU364116"/>
    </source>
</evidence>
<dbReference type="Proteomes" id="UP000215244">
    <property type="component" value="Chromosome"/>
</dbReference>
<dbReference type="SMART" id="SM00729">
    <property type="entry name" value="Elp3"/>
    <property type="match status" value="1"/>
</dbReference>
<evidence type="ECO:0000313" key="4">
    <source>
        <dbReference type="EMBL" id="ASV32571.1"/>
    </source>
</evidence>
<organism evidence="4 5">
    <name type="scientific">Maribacter cobaltidurans</name>
    <dbReference type="NCBI Taxonomy" id="1178778"/>
    <lineage>
        <taxon>Bacteria</taxon>
        <taxon>Pseudomonadati</taxon>
        <taxon>Bacteroidota</taxon>
        <taxon>Flavobacteriia</taxon>
        <taxon>Flavobacteriales</taxon>
        <taxon>Flavobacteriaceae</taxon>
        <taxon>Maribacter</taxon>
    </lineage>
</organism>
<dbReference type="GO" id="GO:0006779">
    <property type="term" value="P:porphyrin-containing compound biosynthetic process"/>
    <property type="evidence" value="ECO:0007669"/>
    <property type="project" value="InterPro"/>
</dbReference>
<protein>
    <recommendedName>
        <fullName evidence="2">Heme chaperone HemW</fullName>
    </recommendedName>
</protein>
<keyword evidence="2" id="KW-0411">Iron-sulfur</keyword>
<comment type="similarity">
    <text evidence="1">Belongs to the anaerobic coproporphyrinogen-III oxidase family. HemW subfamily.</text>
</comment>
<gene>
    <name evidence="4" type="ORF">CJ263_05135</name>
</gene>
<dbReference type="Gene3D" id="3.80.30.20">
    <property type="entry name" value="tm_1862 like domain"/>
    <property type="match status" value="1"/>
</dbReference>
<dbReference type="EMBL" id="CP022957">
    <property type="protein sequence ID" value="ASV32571.1"/>
    <property type="molecule type" value="Genomic_DNA"/>
</dbReference>